<dbReference type="InterPro" id="IPR013783">
    <property type="entry name" value="Ig-like_fold"/>
</dbReference>
<evidence type="ECO:0000313" key="2">
    <source>
        <dbReference type="EMBL" id="AZV28692.1"/>
    </source>
</evidence>
<dbReference type="Proteomes" id="UP000282760">
    <property type="component" value="Chromosome"/>
</dbReference>
<protein>
    <submittedName>
        <fullName evidence="2">Uncharacterized protein</fullName>
    </submittedName>
</protein>
<evidence type="ECO:0000313" key="3">
    <source>
        <dbReference type="Proteomes" id="UP000282760"/>
    </source>
</evidence>
<gene>
    <name evidence="2" type="ORF">CT157_22615</name>
</gene>
<dbReference type="EMBL" id="CP024646">
    <property type="protein sequence ID" value="AZV28692.1"/>
    <property type="molecule type" value="Genomic_DNA"/>
</dbReference>
<organism evidence="2 3">
    <name type="scientific">Pseudomonas syringae</name>
    <dbReference type="NCBI Taxonomy" id="317"/>
    <lineage>
        <taxon>Bacteria</taxon>
        <taxon>Pseudomonadati</taxon>
        <taxon>Pseudomonadota</taxon>
        <taxon>Gammaproteobacteria</taxon>
        <taxon>Pseudomonadales</taxon>
        <taxon>Pseudomonadaceae</taxon>
        <taxon>Pseudomonas</taxon>
    </lineage>
</organism>
<dbReference type="Gene3D" id="2.60.40.10">
    <property type="entry name" value="Immunoglobulins"/>
    <property type="match status" value="1"/>
</dbReference>
<feature type="region of interest" description="Disordered" evidence="1">
    <location>
        <begin position="926"/>
        <end position="949"/>
    </location>
</feature>
<name>A0A3T0JZI7_PSESX</name>
<dbReference type="AlphaFoldDB" id="A0A3T0JZI7"/>
<accession>A0A3T0JZI7</accession>
<proteinExistence type="predicted"/>
<reference evidence="2 3" key="1">
    <citation type="submission" date="2017-11" db="EMBL/GenBank/DDBJ databases">
        <title>Effect of PGPRs.</title>
        <authorList>
            <person name="Oliva R."/>
            <person name="Nong J."/>
            <person name="Roman V."/>
        </authorList>
    </citation>
    <scope>NUCLEOTIDE SEQUENCE [LARGE SCALE GENOMIC DNA]</scope>
    <source>
        <strain evidence="2">Inb918</strain>
    </source>
</reference>
<evidence type="ECO:0000256" key="1">
    <source>
        <dbReference type="SAM" id="MobiDB-lite"/>
    </source>
</evidence>
<sequence>MHGVFAPGSYYIVATQTGDTAVNVTLRVPPVIISSPTSGAQLPDKQFPVTGTGGEYNIGTVVLYNASNNNRLGEAVIEPTGTWTATLMMAGNSLGFYARQTIGAFSSANSATVDVTYKVAPVVITSPVNNDVVTTPRPTVSGDGETNASITVHLAGNPADVYGSGTVVGGKWKIPLAKSLPLGSITLQATQDYNGDKASSNQVRITVEVETQKPVITCPDALSRQKTTFRVGGTGGVDGALMEIVRDLDHSKKVGEATVTDDIWSVEVTDEPGRIGLVARQTVPSRPPVYSLLARAFDIIPPAITGVVVTNPSVGIVQFSGHGLDGATVVFKKISGPDGDAPNEAVVSNGTWQTAVTGWVYGQHELEVIQTISNNAGGRIESEPFPLKVTYSFPPPSNVKSDAQYQPTISGDGLIGAKVSVLDSDKLTKIAPDAAVGNDNKWSTTAYVSWGPTWDRPIYAHHYLGIETSDSVEHKVRIPPIAPGIDSVSPDGLSPTFTGTCELNARVNLVFSGSDTSFPALVSDTKWSFQRTQPFTPDTEHTVTAIQIAAQQPSPAAVRSFQLNRPMEPVVITDPAQNSEIGHGEVTFKGTGGMKGATVSVWDYVNGGTLGSVTLEADGWWEIVVQMTFGRWVVRAKQVIDGRDSPHSDSCVFDVVLLQPEIGIPKEADTRTRTSMIEGRGEPRGYVDVFLEDSKEPFLEKVSIGSNGEWRAEAIMPVGYKTIKARQYFQNQISKDTKLRTYVVVPHSGVMETPAAYDHVGKKATASGFGVPGDRVKVKLGPGTGPALGEALVGEDRTWSVQVEIPHAGPDVSLVVTSSEGAFESAASAPRPVLAGIFEPSIEIPAEGRPVSNPVHFAGTGQDGEAQICSWFNPDVIQASGLPVTTAAGWEGAARIALSPDGNWSVIQQTLTADQDGATVSDKVTSHRFEVGPVPSERKSSDIPDKRSP</sequence>